<gene>
    <name evidence="1" type="ORF">METZ01_LOCUS477439</name>
</gene>
<dbReference type="Gene3D" id="1.25.40.10">
    <property type="entry name" value="Tetratricopeptide repeat domain"/>
    <property type="match status" value="1"/>
</dbReference>
<feature type="non-terminal residue" evidence="1">
    <location>
        <position position="1"/>
    </location>
</feature>
<sequence>EMNESKERKAYSWFEQAAGESLVVHTSFKPDLLGYVLMGYCALHGIGTQKNESQAKKFFDKANYNFELTAAGYRLNKD</sequence>
<reference evidence="1" key="1">
    <citation type="submission" date="2018-05" db="EMBL/GenBank/DDBJ databases">
        <authorList>
            <person name="Lanie J.A."/>
            <person name="Ng W.-L."/>
            <person name="Kazmierczak K.M."/>
            <person name="Andrzejewski T.M."/>
            <person name="Davidsen T.M."/>
            <person name="Wayne K.J."/>
            <person name="Tettelin H."/>
            <person name="Glass J.I."/>
            <person name="Rusch D."/>
            <person name="Podicherti R."/>
            <person name="Tsui H.-C.T."/>
            <person name="Winkler M.E."/>
        </authorList>
    </citation>
    <scope>NUCLEOTIDE SEQUENCE</scope>
</reference>
<name>A0A383BZ78_9ZZZZ</name>
<dbReference type="SUPFAM" id="SSF81901">
    <property type="entry name" value="HCP-like"/>
    <property type="match status" value="1"/>
</dbReference>
<evidence type="ECO:0008006" key="2">
    <source>
        <dbReference type="Google" id="ProtNLM"/>
    </source>
</evidence>
<proteinExistence type="predicted"/>
<organism evidence="1">
    <name type="scientific">marine metagenome</name>
    <dbReference type="NCBI Taxonomy" id="408172"/>
    <lineage>
        <taxon>unclassified sequences</taxon>
        <taxon>metagenomes</taxon>
        <taxon>ecological metagenomes</taxon>
    </lineage>
</organism>
<dbReference type="InterPro" id="IPR011990">
    <property type="entry name" value="TPR-like_helical_dom_sf"/>
</dbReference>
<dbReference type="EMBL" id="UINC01204045">
    <property type="protein sequence ID" value="SVE24585.1"/>
    <property type="molecule type" value="Genomic_DNA"/>
</dbReference>
<evidence type="ECO:0000313" key="1">
    <source>
        <dbReference type="EMBL" id="SVE24585.1"/>
    </source>
</evidence>
<protein>
    <recommendedName>
        <fullName evidence="2">Sel1 repeat family protein</fullName>
    </recommendedName>
</protein>
<dbReference type="AlphaFoldDB" id="A0A383BZ78"/>
<accession>A0A383BZ78</accession>